<dbReference type="EMBL" id="CAJOBP010080559">
    <property type="protein sequence ID" value="CAF4913418.1"/>
    <property type="molecule type" value="Genomic_DNA"/>
</dbReference>
<keyword evidence="3" id="KW-1185">Reference proteome</keyword>
<feature type="non-terminal residue" evidence="1">
    <location>
        <position position="42"/>
    </location>
</feature>
<dbReference type="EMBL" id="CAJOBP010090764">
    <property type="protein sequence ID" value="CAF4946577.1"/>
    <property type="molecule type" value="Genomic_DNA"/>
</dbReference>
<organism evidence="1 3">
    <name type="scientific">Rotaria socialis</name>
    <dbReference type="NCBI Taxonomy" id="392032"/>
    <lineage>
        <taxon>Eukaryota</taxon>
        <taxon>Metazoa</taxon>
        <taxon>Spiralia</taxon>
        <taxon>Gnathifera</taxon>
        <taxon>Rotifera</taxon>
        <taxon>Eurotatoria</taxon>
        <taxon>Bdelloidea</taxon>
        <taxon>Philodinida</taxon>
        <taxon>Philodinidae</taxon>
        <taxon>Rotaria</taxon>
    </lineage>
</organism>
<gene>
    <name evidence="1" type="ORF">UJA718_LOCUS46075</name>
    <name evidence="2" type="ORF">UJA718_LOCUS47555</name>
</gene>
<name>A0A821VY96_9BILA</name>
<evidence type="ECO:0000313" key="3">
    <source>
        <dbReference type="Proteomes" id="UP000663873"/>
    </source>
</evidence>
<accession>A0A821VY96</accession>
<reference evidence="1" key="1">
    <citation type="submission" date="2021-02" db="EMBL/GenBank/DDBJ databases">
        <authorList>
            <person name="Nowell W R."/>
        </authorList>
    </citation>
    <scope>NUCLEOTIDE SEQUENCE</scope>
</reference>
<evidence type="ECO:0000313" key="1">
    <source>
        <dbReference type="EMBL" id="CAF4913418.1"/>
    </source>
</evidence>
<dbReference type="AlphaFoldDB" id="A0A821VY96"/>
<protein>
    <submittedName>
        <fullName evidence="1">Uncharacterized protein</fullName>
    </submittedName>
</protein>
<comment type="caution">
    <text evidence="1">The sequence shown here is derived from an EMBL/GenBank/DDBJ whole genome shotgun (WGS) entry which is preliminary data.</text>
</comment>
<proteinExistence type="predicted"/>
<dbReference type="Proteomes" id="UP000663873">
    <property type="component" value="Unassembled WGS sequence"/>
</dbReference>
<evidence type="ECO:0000313" key="2">
    <source>
        <dbReference type="EMBL" id="CAF4946577.1"/>
    </source>
</evidence>
<sequence>MDFDLDCLTRIRRVIFRTRANEQLSLANNNKQQSTNMESASS</sequence>